<dbReference type="RefSeq" id="WP_013652019.1">
    <property type="nucleotide sequence ID" value="NC_015259.1"/>
</dbReference>
<dbReference type="InterPro" id="IPR052022">
    <property type="entry name" value="26kDa_periplasmic_antigen"/>
</dbReference>
<keyword evidence="1" id="KW-0732">Signal</keyword>
<dbReference type="PANTHER" id="PTHR34387">
    <property type="entry name" value="SLR1258 PROTEIN"/>
    <property type="match status" value="1"/>
</dbReference>
<keyword evidence="3" id="KW-1185">Reference proteome</keyword>
<dbReference type="OrthoDB" id="9813144at2"/>
<sequence length="250" mass="26113">MSPSRPERRFPRRSLALALALASALLLDLTAQRPAVAEERATATLTLQGRGSVTAVPDMARVTSGVVSEAPTAAEALSANSAALNAVFSALRSAGVEERDMQTSDFSVQPVYTGYDPDSKEPPRIVAYRVSNAVTVRVRDLAGLGPLLDAMVAAGANAVNGISFLVSDADTRLDEARRAAVADALHKAELYTGAAGVKLGRVLTIAEGGATPPRPKYRMEAMAMADAPTPIAAGEETLEVTVTIVWELAD</sequence>
<name>F2J1C0_POLGS</name>
<dbReference type="Gene3D" id="3.30.70.2970">
    <property type="entry name" value="Protein of unknown function (DUF541), domain 2"/>
    <property type="match status" value="1"/>
</dbReference>
<accession>F2J1C0</accession>
<evidence type="ECO:0000256" key="1">
    <source>
        <dbReference type="SAM" id="SignalP"/>
    </source>
</evidence>
<dbReference type="GO" id="GO:0006974">
    <property type="term" value="P:DNA damage response"/>
    <property type="evidence" value="ECO:0007669"/>
    <property type="project" value="TreeGrafter"/>
</dbReference>
<dbReference type="KEGG" id="pgv:SL003B_1273"/>
<dbReference type="InterPro" id="IPR007497">
    <property type="entry name" value="SIMPL/DUF541"/>
</dbReference>
<dbReference type="eggNOG" id="COG2968">
    <property type="taxonomic scope" value="Bacteria"/>
</dbReference>
<dbReference type="EMBL" id="CP002568">
    <property type="protein sequence ID" value="ADZ69702.1"/>
    <property type="molecule type" value="Genomic_DNA"/>
</dbReference>
<protein>
    <submittedName>
        <fullName evidence="2">Conserved hypothetical membrane protein</fullName>
    </submittedName>
</protein>
<dbReference type="AlphaFoldDB" id="F2J1C0"/>
<dbReference type="STRING" id="991905.SL003B_1273"/>
<feature type="chain" id="PRO_5003278655" evidence="1">
    <location>
        <begin position="38"/>
        <end position="250"/>
    </location>
</feature>
<dbReference type="HOGENOM" id="CLU_080344_4_2_5"/>
<evidence type="ECO:0000313" key="2">
    <source>
        <dbReference type="EMBL" id="ADZ69702.1"/>
    </source>
</evidence>
<gene>
    <name evidence="2" type="ordered locus">SL003B_1273</name>
</gene>
<dbReference type="PATRIC" id="fig|991905.3.peg.1303"/>
<dbReference type="Pfam" id="PF04402">
    <property type="entry name" value="SIMPL"/>
    <property type="match status" value="1"/>
</dbReference>
<proteinExistence type="predicted"/>
<reference evidence="2 3" key="1">
    <citation type="journal article" date="2011" name="J. Bacteriol.">
        <title>Complete genome sequence of Polymorphum gilvum SL003B-26A1T, a crude oil-degrading bacterium from oil-polluted saline soil.</title>
        <authorList>
            <person name="Li S.G."/>
            <person name="Tang Y.Q."/>
            <person name="Nie Y."/>
            <person name="Cai M."/>
            <person name="Wu X.L."/>
        </authorList>
    </citation>
    <scope>NUCLEOTIDE SEQUENCE [LARGE SCALE GENOMIC DNA]</scope>
    <source>
        <strain evidence="3">LMG 25793 / CGMCC 1.9160 / SL003B-26A1</strain>
    </source>
</reference>
<dbReference type="PANTHER" id="PTHR34387:SF1">
    <property type="entry name" value="PERIPLASMIC IMMUNOGENIC PROTEIN"/>
    <property type="match status" value="1"/>
</dbReference>
<dbReference type="Proteomes" id="UP000008130">
    <property type="component" value="Chromosome"/>
</dbReference>
<dbReference type="Gene3D" id="3.30.110.170">
    <property type="entry name" value="Protein of unknown function (DUF541), domain 1"/>
    <property type="match status" value="1"/>
</dbReference>
<feature type="signal peptide" evidence="1">
    <location>
        <begin position="1"/>
        <end position="37"/>
    </location>
</feature>
<evidence type="ECO:0000313" key="3">
    <source>
        <dbReference type="Proteomes" id="UP000008130"/>
    </source>
</evidence>
<organism evidence="2 3">
    <name type="scientific">Polymorphum gilvum (strain LMG 25793 / CGMCC 1.9160 / SL003B-26A1)</name>
    <dbReference type="NCBI Taxonomy" id="991905"/>
    <lineage>
        <taxon>Bacteria</taxon>
        <taxon>Pseudomonadati</taxon>
        <taxon>Pseudomonadota</taxon>
        <taxon>Alphaproteobacteria</taxon>
        <taxon>Rhodobacterales</taxon>
        <taxon>Paracoccaceae</taxon>
        <taxon>Polymorphum</taxon>
    </lineage>
</organism>